<dbReference type="EMBL" id="MBFS01000485">
    <property type="protein sequence ID" value="PVV02388.1"/>
    <property type="molecule type" value="Genomic_DNA"/>
</dbReference>
<dbReference type="GO" id="GO:0004340">
    <property type="term" value="F:glucokinase activity"/>
    <property type="evidence" value="ECO:0007669"/>
    <property type="project" value="TreeGrafter"/>
</dbReference>
<evidence type="ECO:0000256" key="6">
    <source>
        <dbReference type="RuleBase" id="RU362007"/>
    </source>
</evidence>
<dbReference type="GO" id="GO:0005536">
    <property type="term" value="F:D-glucose binding"/>
    <property type="evidence" value="ECO:0007669"/>
    <property type="project" value="InterPro"/>
</dbReference>
<dbReference type="GO" id="GO:0006096">
    <property type="term" value="P:glycolytic process"/>
    <property type="evidence" value="ECO:0007669"/>
    <property type="project" value="UniProtKB-UniPathway"/>
</dbReference>
<comment type="similarity">
    <text evidence="1 6">Belongs to the hexokinase family.</text>
</comment>
<dbReference type="GO" id="GO:0001678">
    <property type="term" value="P:intracellular glucose homeostasis"/>
    <property type="evidence" value="ECO:0007669"/>
    <property type="project" value="InterPro"/>
</dbReference>
<keyword evidence="6" id="KW-0324">Glycolysis</keyword>
<dbReference type="Pfam" id="PF03727">
    <property type="entry name" value="Hexokinase_2"/>
    <property type="match status" value="1"/>
</dbReference>
<keyword evidence="2 6" id="KW-0808">Transferase</keyword>
<feature type="domain" description="Hexokinase C-terminal" evidence="8">
    <location>
        <begin position="227"/>
        <end position="467"/>
    </location>
</feature>
<proteinExistence type="inferred from homology"/>
<dbReference type="PROSITE" id="PS51748">
    <property type="entry name" value="HEXOKINASE_2"/>
    <property type="match status" value="1"/>
</dbReference>
<reference evidence="9 10" key="1">
    <citation type="journal article" date="2018" name="MBio">
        <title>Comparative Genomics Reveals the Core Gene Toolbox for the Fungus-Insect Symbiosis.</title>
        <authorList>
            <person name="Wang Y."/>
            <person name="Stata M."/>
            <person name="Wang W."/>
            <person name="Stajich J.E."/>
            <person name="White M.M."/>
            <person name="Moncalvo J.M."/>
        </authorList>
    </citation>
    <scope>NUCLEOTIDE SEQUENCE [LARGE SCALE GENOMIC DNA]</scope>
    <source>
        <strain evidence="9 10">SC-DP-2</strain>
    </source>
</reference>
<evidence type="ECO:0000256" key="4">
    <source>
        <dbReference type="ARBA" id="ARBA00022777"/>
    </source>
</evidence>
<sequence>MTYLSEVQVPELPEKSEKLTSLLNVLHDEFLLSDETVDRIVADFHEEMRQGLAKHDSMGKKTGPLAMIPSYVTSRPNGKETGSYLALDLGGTNLRVCQITLNGDSTFSITQQKFTIPAEAKEATLFDWIAQSVELFLDEHNLATDDASNPIPCGFTFSFPIDQTGIAKGKLIMWNKGFAVPNAVDRDIVSLTQSAFSRRFLNVKIVAIINDTIGSLMASAYSHSNSQMGIIFGTGTNACYWEKTKNITKWTKEEIERFPEEMIINMEWGAFDNKLAVLPFTPYDNKLNRKSHNHGLQVFEKMISGMYLGEVIRNVLLWLVDRRVLFGGRSSEVLNEGYSLDTSYVSIAVADETPQLSEIKNLIEGTLNIPDTTLTDRIVFKYACNLVGARAKRLSGAAMCAVLLWRPELLEKDVTVGIDGSMFQFYPGFADSLMEEAKRILGPERASRVKLILAKDGSGFGAAIVAMTASKKL</sequence>
<evidence type="ECO:0000256" key="3">
    <source>
        <dbReference type="ARBA" id="ARBA00022741"/>
    </source>
</evidence>
<keyword evidence="3 6" id="KW-0547">Nucleotide-binding</keyword>
<dbReference type="InterPro" id="IPR022672">
    <property type="entry name" value="Hexokinase_N"/>
</dbReference>
<dbReference type="Gene3D" id="3.40.367.20">
    <property type="match status" value="1"/>
</dbReference>
<dbReference type="STRING" id="133381.A0A2T9ZCR6"/>
<evidence type="ECO:0000256" key="1">
    <source>
        <dbReference type="ARBA" id="ARBA00009225"/>
    </source>
</evidence>
<dbReference type="InterPro" id="IPR022673">
    <property type="entry name" value="Hexokinase_C"/>
</dbReference>
<evidence type="ECO:0000259" key="7">
    <source>
        <dbReference type="Pfam" id="PF00349"/>
    </source>
</evidence>
<dbReference type="SUPFAM" id="SSF53067">
    <property type="entry name" value="Actin-like ATPase domain"/>
    <property type="match status" value="2"/>
</dbReference>
<evidence type="ECO:0000313" key="10">
    <source>
        <dbReference type="Proteomes" id="UP000245609"/>
    </source>
</evidence>
<dbReference type="PANTHER" id="PTHR19443:SF30">
    <property type="entry name" value="GLUCOKINASE-1-RELATED"/>
    <property type="match status" value="1"/>
</dbReference>
<dbReference type="GO" id="GO:0008865">
    <property type="term" value="F:fructokinase activity"/>
    <property type="evidence" value="ECO:0007669"/>
    <property type="project" value="TreeGrafter"/>
</dbReference>
<dbReference type="GO" id="GO:0005739">
    <property type="term" value="C:mitochondrion"/>
    <property type="evidence" value="ECO:0007669"/>
    <property type="project" value="TreeGrafter"/>
</dbReference>
<evidence type="ECO:0000256" key="5">
    <source>
        <dbReference type="ARBA" id="ARBA00022840"/>
    </source>
</evidence>
<dbReference type="AlphaFoldDB" id="A0A2T9ZCR6"/>
<evidence type="ECO:0000256" key="2">
    <source>
        <dbReference type="ARBA" id="ARBA00022679"/>
    </source>
</evidence>
<keyword evidence="4 6" id="KW-0418">Kinase</keyword>
<evidence type="ECO:0000259" key="8">
    <source>
        <dbReference type="Pfam" id="PF03727"/>
    </source>
</evidence>
<dbReference type="PRINTS" id="PR00475">
    <property type="entry name" value="HEXOKINASE"/>
</dbReference>
<comment type="caution">
    <text evidence="9">The sequence shown here is derived from an EMBL/GenBank/DDBJ whole genome shotgun (WGS) entry which is preliminary data.</text>
</comment>
<dbReference type="GO" id="GO:0005829">
    <property type="term" value="C:cytosol"/>
    <property type="evidence" value="ECO:0007669"/>
    <property type="project" value="TreeGrafter"/>
</dbReference>
<dbReference type="UniPathway" id="UPA00109">
    <property type="reaction ID" value="UER00180"/>
</dbReference>
<dbReference type="EC" id="2.7.1.-" evidence="6"/>
<dbReference type="InterPro" id="IPR001312">
    <property type="entry name" value="Hexokinase"/>
</dbReference>
<keyword evidence="5 6" id="KW-0067">ATP-binding</keyword>
<dbReference type="Gene3D" id="3.30.420.40">
    <property type="match status" value="1"/>
</dbReference>
<dbReference type="OrthoDB" id="419537at2759"/>
<dbReference type="Pfam" id="PF00349">
    <property type="entry name" value="Hexokinase_1"/>
    <property type="match status" value="1"/>
</dbReference>
<dbReference type="Proteomes" id="UP000245609">
    <property type="component" value="Unassembled WGS sequence"/>
</dbReference>
<dbReference type="InterPro" id="IPR043129">
    <property type="entry name" value="ATPase_NBD"/>
</dbReference>
<dbReference type="CDD" id="cd24018">
    <property type="entry name" value="ASKHA_NBD_HK_fungi"/>
    <property type="match status" value="1"/>
</dbReference>
<organism evidence="9 10">
    <name type="scientific">Smittium megazygosporum</name>
    <dbReference type="NCBI Taxonomy" id="133381"/>
    <lineage>
        <taxon>Eukaryota</taxon>
        <taxon>Fungi</taxon>
        <taxon>Fungi incertae sedis</taxon>
        <taxon>Zoopagomycota</taxon>
        <taxon>Kickxellomycotina</taxon>
        <taxon>Harpellomycetes</taxon>
        <taxon>Harpellales</taxon>
        <taxon>Legeriomycetaceae</taxon>
        <taxon>Smittium</taxon>
    </lineage>
</organism>
<protein>
    <recommendedName>
        <fullName evidence="6">Phosphotransferase</fullName>
        <ecNumber evidence="6">2.7.1.-</ecNumber>
    </recommendedName>
</protein>
<accession>A0A2T9ZCR6</accession>
<dbReference type="GO" id="GO:0006006">
    <property type="term" value="P:glucose metabolic process"/>
    <property type="evidence" value="ECO:0007669"/>
    <property type="project" value="TreeGrafter"/>
</dbReference>
<evidence type="ECO:0000313" key="9">
    <source>
        <dbReference type="EMBL" id="PVV02388.1"/>
    </source>
</evidence>
<dbReference type="PANTHER" id="PTHR19443">
    <property type="entry name" value="HEXOKINASE"/>
    <property type="match status" value="1"/>
</dbReference>
<name>A0A2T9ZCR6_9FUNG</name>
<keyword evidence="10" id="KW-1185">Reference proteome</keyword>
<feature type="domain" description="Hexokinase N-terminal" evidence="7">
    <location>
        <begin position="26"/>
        <end position="221"/>
    </location>
</feature>
<dbReference type="GO" id="GO:0005524">
    <property type="term" value="F:ATP binding"/>
    <property type="evidence" value="ECO:0007669"/>
    <property type="project" value="UniProtKB-UniRule"/>
</dbReference>
<gene>
    <name evidence="9" type="ORF">BB560_003160</name>
</gene>